<evidence type="ECO:0000313" key="9">
    <source>
        <dbReference type="Proteomes" id="UP001231518"/>
    </source>
</evidence>
<feature type="domain" description="C2H2-type" evidence="7">
    <location>
        <begin position="84"/>
        <end position="111"/>
    </location>
</feature>
<feature type="region of interest" description="Disordered" evidence="6">
    <location>
        <begin position="430"/>
        <end position="467"/>
    </location>
</feature>
<evidence type="ECO:0000256" key="2">
    <source>
        <dbReference type="ARBA" id="ARBA00022737"/>
    </source>
</evidence>
<keyword evidence="4" id="KW-0862">Zinc</keyword>
<dbReference type="PROSITE" id="PS00028">
    <property type="entry name" value="ZINC_FINGER_C2H2_1"/>
    <property type="match status" value="7"/>
</dbReference>
<comment type="caution">
    <text evidence="8">The sequence shown here is derived from an EMBL/GenBank/DDBJ whole genome shotgun (WGS) entry which is preliminary data.</text>
</comment>
<feature type="domain" description="C2H2-type" evidence="7">
    <location>
        <begin position="114"/>
        <end position="142"/>
    </location>
</feature>
<feature type="compositionally biased region" description="Basic residues" evidence="6">
    <location>
        <begin position="449"/>
        <end position="460"/>
    </location>
</feature>
<dbReference type="Gene3D" id="3.30.160.60">
    <property type="entry name" value="Classic Zinc Finger"/>
    <property type="match status" value="2"/>
</dbReference>
<dbReference type="PANTHER" id="PTHR24379">
    <property type="entry name" value="KRAB AND ZINC FINGER DOMAIN-CONTAINING"/>
    <property type="match status" value="1"/>
</dbReference>
<gene>
    <name evidence="8" type="ORF">PYW07_012717</name>
</gene>
<dbReference type="InterPro" id="IPR013087">
    <property type="entry name" value="Znf_C2H2_type"/>
</dbReference>
<keyword evidence="3 5" id="KW-0863">Zinc-finger</keyword>
<dbReference type="AlphaFoldDB" id="A0AAD8DKT8"/>
<dbReference type="Proteomes" id="UP001231518">
    <property type="component" value="Chromosome 30"/>
</dbReference>
<dbReference type="InterPro" id="IPR036236">
    <property type="entry name" value="Znf_C2H2_sf"/>
</dbReference>
<keyword evidence="9" id="KW-1185">Reference proteome</keyword>
<keyword evidence="2" id="KW-0677">Repeat</keyword>
<name>A0AAD8DKT8_MYTSE</name>
<feature type="region of interest" description="Disordered" evidence="6">
    <location>
        <begin position="484"/>
        <end position="503"/>
    </location>
</feature>
<dbReference type="SMART" id="SM00355">
    <property type="entry name" value="ZnF_C2H2"/>
    <property type="match status" value="12"/>
</dbReference>
<evidence type="ECO:0000256" key="3">
    <source>
        <dbReference type="ARBA" id="ARBA00022771"/>
    </source>
</evidence>
<proteinExistence type="predicted"/>
<feature type="domain" description="C2H2-type" evidence="7">
    <location>
        <begin position="348"/>
        <end position="376"/>
    </location>
</feature>
<feature type="compositionally biased region" description="Polar residues" evidence="6">
    <location>
        <begin position="487"/>
        <end position="497"/>
    </location>
</feature>
<protein>
    <recommendedName>
        <fullName evidence="7">C2H2-type domain-containing protein</fullName>
    </recommendedName>
</protein>
<evidence type="ECO:0000313" key="8">
    <source>
        <dbReference type="EMBL" id="KAJ8706639.1"/>
    </source>
</evidence>
<dbReference type="PROSITE" id="PS50157">
    <property type="entry name" value="ZINC_FINGER_C2H2_2"/>
    <property type="match status" value="4"/>
</dbReference>
<dbReference type="EMBL" id="JARGEI010000028">
    <property type="protein sequence ID" value="KAJ8706639.1"/>
    <property type="molecule type" value="Genomic_DNA"/>
</dbReference>
<accession>A0AAD8DKT8</accession>
<evidence type="ECO:0000256" key="1">
    <source>
        <dbReference type="ARBA" id="ARBA00022723"/>
    </source>
</evidence>
<feature type="compositionally biased region" description="Polar residues" evidence="6">
    <location>
        <begin position="430"/>
        <end position="442"/>
    </location>
</feature>
<evidence type="ECO:0000256" key="6">
    <source>
        <dbReference type="SAM" id="MobiDB-lite"/>
    </source>
</evidence>
<reference evidence="8" key="1">
    <citation type="submission" date="2023-03" db="EMBL/GenBank/DDBJ databases">
        <title>Chromosome-level genomes of two armyworms, Mythimna separata and Mythimna loreyi, provide insights into the biosynthesis and reception of sex pheromones.</title>
        <authorList>
            <person name="Zhao H."/>
        </authorList>
    </citation>
    <scope>NUCLEOTIDE SEQUENCE</scope>
    <source>
        <strain evidence="8">BeijingLab</strain>
        <tissue evidence="8">Pupa</tissue>
    </source>
</reference>
<sequence>MSTEELHEEVVEVLDEEFLSADAETTCTICQAEFLDADDLTLHLHQIHNITTAGSKLCWFCSYFYSDLLDFAKHFRDKHLTELFFCVHCLRAFSDEDEHRAHERKHKRSYKNAFCCSQCCDKFNDIRELRKHDIEVHNNNDDGIVMQPHLPYLSSILNVKAETVLVSLRTDTVYICVACSYSTGSIHQFVKHSALGKCKTMVCERCSNVYKKLYTLTQHVVKVCGRRNGLKSVVCPDCNMVFSKPAFKEHKKVCRVIKCYTCNITYDTMYELSEHQSQEHPLSVELKACTFCWKQCVGSVALQKHIDRSHKADLHMYKYMCVYCKTPYKHPQKLFGHFFTKHKDIQPYTCTICNKTFRIRKRFTLHIKLDHKSEGYVEFDENYNVFFSDKKSDNPFIPKSLFVDMEKKDDELNKDEESTTMSLLNMNSEMSVTETEGNQTEVEATPKPTLKRKRGPKARKKETDETITIESSDDETLLVVKKRALKQQKQSPNQSRGRWSKRKQLNNRKRFTCNICNKYCYTFQNYNHHISLHSKNDFKKCIKCSKVFKSKEKLNQHVAMQHSSSRLTDTLKYMLEKRKKGESITDDLPMSEKFRRTIKKVEFEEVQTSAKIKEVDNRLSVQKFIENFTPEAENKVDIIINNAVTLKVVYGMEKEPMIKMTKFEAKPVLTGTKLSMPVKFKPGQSDKAPATIKLVQPVPIVQEEDSQDQDYQNYDDDNYNFMDRNDSIPEVAEEVMLEGTEEAPKSSYIPHKIVIPKLPAEYKDLRIAHLLPQAPYYKIVKVNEVLNRQNEVVQPEYKGKKPDLKLPDGTKLVNTNPLAHLLGKTPIEKVLEPLKNKYYKAKVRDFQGMLAEALSNLERPPKRRQQNRDESLEMLE</sequence>
<dbReference type="GO" id="GO:0008270">
    <property type="term" value="F:zinc ion binding"/>
    <property type="evidence" value="ECO:0007669"/>
    <property type="project" value="UniProtKB-KW"/>
</dbReference>
<feature type="domain" description="C2H2-type" evidence="7">
    <location>
        <begin position="539"/>
        <end position="567"/>
    </location>
</feature>
<organism evidence="8 9">
    <name type="scientific">Mythimna separata</name>
    <name type="common">Oriental armyworm</name>
    <name type="synonym">Pseudaletia separata</name>
    <dbReference type="NCBI Taxonomy" id="271217"/>
    <lineage>
        <taxon>Eukaryota</taxon>
        <taxon>Metazoa</taxon>
        <taxon>Ecdysozoa</taxon>
        <taxon>Arthropoda</taxon>
        <taxon>Hexapoda</taxon>
        <taxon>Insecta</taxon>
        <taxon>Pterygota</taxon>
        <taxon>Neoptera</taxon>
        <taxon>Endopterygota</taxon>
        <taxon>Lepidoptera</taxon>
        <taxon>Glossata</taxon>
        <taxon>Ditrysia</taxon>
        <taxon>Noctuoidea</taxon>
        <taxon>Noctuidae</taxon>
        <taxon>Noctuinae</taxon>
        <taxon>Hadenini</taxon>
        <taxon>Mythimna</taxon>
    </lineage>
</organism>
<evidence type="ECO:0000259" key="7">
    <source>
        <dbReference type="PROSITE" id="PS50157"/>
    </source>
</evidence>
<feature type="compositionally biased region" description="Basic and acidic residues" evidence="6">
    <location>
        <begin position="866"/>
        <end position="876"/>
    </location>
</feature>
<evidence type="ECO:0000256" key="5">
    <source>
        <dbReference type="PROSITE-ProRule" id="PRU00042"/>
    </source>
</evidence>
<evidence type="ECO:0000256" key="4">
    <source>
        <dbReference type="ARBA" id="ARBA00022833"/>
    </source>
</evidence>
<dbReference type="SUPFAM" id="SSF57667">
    <property type="entry name" value="beta-beta-alpha zinc fingers"/>
    <property type="match status" value="2"/>
</dbReference>
<feature type="region of interest" description="Disordered" evidence="6">
    <location>
        <begin position="854"/>
        <end position="876"/>
    </location>
</feature>
<dbReference type="PANTHER" id="PTHR24379:SF127">
    <property type="entry name" value="BLOODY FINGERS-RELATED"/>
    <property type="match status" value="1"/>
</dbReference>
<keyword evidence="1" id="KW-0479">Metal-binding</keyword>